<dbReference type="EMBL" id="DUJR01000003">
    <property type="protein sequence ID" value="HII59108.1"/>
    <property type="molecule type" value="Genomic_DNA"/>
</dbReference>
<dbReference type="Proteomes" id="UP000645676">
    <property type="component" value="Unassembled WGS sequence"/>
</dbReference>
<protein>
    <submittedName>
        <fullName evidence="2">Uncharacterized protein</fullName>
    </submittedName>
</protein>
<dbReference type="AlphaFoldDB" id="A0A832T336"/>
<sequence length="63" mass="7589">MYWKKLLEGDLTEEEEEELKQLEEENLKTINEVYESIKGDKEINKLIKKIISHEWVRIIENGV</sequence>
<comment type="caution">
    <text evidence="2">The sequence shown here is derived from an EMBL/GenBank/DDBJ whole genome shotgun (WGS) entry which is preliminary data.</text>
</comment>
<evidence type="ECO:0000256" key="1">
    <source>
        <dbReference type="SAM" id="Coils"/>
    </source>
</evidence>
<name>A0A832T336_9EURY</name>
<accession>A0A832T336</accession>
<organism evidence="2 3">
    <name type="scientific">Methanocaldococcus jannaschii</name>
    <dbReference type="NCBI Taxonomy" id="2190"/>
    <lineage>
        <taxon>Archaea</taxon>
        <taxon>Methanobacteriati</taxon>
        <taxon>Methanobacteriota</taxon>
        <taxon>Methanomada group</taxon>
        <taxon>Methanococci</taxon>
        <taxon>Methanococcales</taxon>
        <taxon>Methanocaldococcaceae</taxon>
        <taxon>Methanocaldococcus</taxon>
    </lineage>
</organism>
<reference evidence="2" key="1">
    <citation type="journal article" date="2020" name="bioRxiv">
        <title>A rank-normalized archaeal taxonomy based on genome phylogeny resolves widespread incomplete and uneven classifications.</title>
        <authorList>
            <person name="Rinke C."/>
            <person name="Chuvochina M."/>
            <person name="Mussig A.J."/>
            <person name="Chaumeil P.-A."/>
            <person name="Waite D.W."/>
            <person name="Whitman W.B."/>
            <person name="Parks D.H."/>
            <person name="Hugenholtz P."/>
        </authorList>
    </citation>
    <scope>NUCLEOTIDE SEQUENCE</scope>
    <source>
        <strain evidence="2">UBA8849</strain>
    </source>
</reference>
<dbReference type="RefSeq" id="WP_064497006.1">
    <property type="nucleotide sequence ID" value="NC_001733.1"/>
</dbReference>
<proteinExistence type="predicted"/>
<evidence type="ECO:0000313" key="3">
    <source>
        <dbReference type="Proteomes" id="UP000645676"/>
    </source>
</evidence>
<gene>
    <name evidence="2" type="ORF">HA335_00780</name>
</gene>
<feature type="coiled-coil region" evidence="1">
    <location>
        <begin position="5"/>
        <end position="32"/>
    </location>
</feature>
<keyword evidence="1" id="KW-0175">Coiled coil</keyword>
<evidence type="ECO:0000313" key="2">
    <source>
        <dbReference type="EMBL" id="HII59108.1"/>
    </source>
</evidence>